<accession>A0A1H6LP68</accession>
<dbReference type="RefSeq" id="WP_074719033.1">
    <property type="nucleotide sequence ID" value="NZ_FNWV01000020.1"/>
</dbReference>
<evidence type="ECO:0000313" key="1">
    <source>
        <dbReference type="EMBL" id="SEH86732.1"/>
    </source>
</evidence>
<organism evidence="1 2">
    <name type="scientific">Ruminococcus flavefaciens</name>
    <dbReference type="NCBI Taxonomy" id="1265"/>
    <lineage>
        <taxon>Bacteria</taxon>
        <taxon>Bacillati</taxon>
        <taxon>Bacillota</taxon>
        <taxon>Clostridia</taxon>
        <taxon>Eubacteriales</taxon>
        <taxon>Oscillospiraceae</taxon>
        <taxon>Ruminococcus</taxon>
    </lineage>
</organism>
<protein>
    <submittedName>
        <fullName evidence="1">Uncharacterized protein</fullName>
    </submittedName>
</protein>
<dbReference type="EMBL" id="FNWV01000020">
    <property type="protein sequence ID" value="SEH86732.1"/>
    <property type="molecule type" value="Genomic_DNA"/>
</dbReference>
<sequence length="162" mass="18932">MKNMREIFISRFETFTDDFHFDDCKAICNLTIDIKEKTISLAHESGDAPSLYVILLIMSVNRHWLRIVDSFENSSDMSRYFLLTRWINYESSNFYLSHEGDNGVTVIDKCLIKCGDDGGISSCTLSLLDYHLLVEYDSRFSFTTPKSRLKELREDYGFKYLK</sequence>
<reference evidence="1 2" key="1">
    <citation type="submission" date="2016-10" db="EMBL/GenBank/DDBJ databases">
        <authorList>
            <person name="de Groot N.N."/>
        </authorList>
    </citation>
    <scope>NUCLEOTIDE SEQUENCE [LARGE SCALE GENOMIC DNA]</scope>
    <source>
        <strain evidence="1 2">YAD2003</strain>
    </source>
</reference>
<dbReference type="Proteomes" id="UP000183190">
    <property type="component" value="Unassembled WGS sequence"/>
</dbReference>
<evidence type="ECO:0000313" key="2">
    <source>
        <dbReference type="Proteomes" id="UP000183190"/>
    </source>
</evidence>
<gene>
    <name evidence="1" type="ORF">SAMN02910265_03110</name>
</gene>
<proteinExistence type="predicted"/>
<dbReference type="AlphaFoldDB" id="A0A1H6LP68"/>
<name>A0A1H6LP68_RUMFL</name>
<dbReference type="OrthoDB" id="1821287at2"/>